<evidence type="ECO:0000313" key="3">
    <source>
        <dbReference type="Proteomes" id="UP001285441"/>
    </source>
</evidence>
<keyword evidence="1" id="KW-0732">Signal</keyword>
<reference evidence="2" key="2">
    <citation type="submission" date="2023-06" db="EMBL/GenBank/DDBJ databases">
        <authorList>
            <consortium name="Lawrence Berkeley National Laboratory"/>
            <person name="Haridas S."/>
            <person name="Hensen N."/>
            <person name="Bonometti L."/>
            <person name="Westerberg I."/>
            <person name="Brannstrom I.O."/>
            <person name="Guillou S."/>
            <person name="Cros-Aarteil S."/>
            <person name="Calhoun S."/>
            <person name="Kuo A."/>
            <person name="Mondo S."/>
            <person name="Pangilinan J."/>
            <person name="Riley R."/>
            <person name="LaButti K."/>
            <person name="Andreopoulos B."/>
            <person name="Lipzen A."/>
            <person name="Chen C."/>
            <person name="Yanf M."/>
            <person name="Daum C."/>
            <person name="Ng V."/>
            <person name="Clum A."/>
            <person name="Steindorff A."/>
            <person name="Ohm R."/>
            <person name="Martin F."/>
            <person name="Silar P."/>
            <person name="Natvig D."/>
            <person name="Lalanne C."/>
            <person name="Gautier V."/>
            <person name="Ament-velasquez S.L."/>
            <person name="Kruys A."/>
            <person name="Hutchinson M.I."/>
            <person name="Powell A.J."/>
            <person name="Barry K."/>
            <person name="Miller A.N."/>
            <person name="Grigoriev I.V."/>
            <person name="Debuchy R."/>
            <person name="Gladieux P."/>
            <person name="Thoren M.H."/>
            <person name="Johannesson H."/>
        </authorList>
    </citation>
    <scope>NUCLEOTIDE SEQUENCE</scope>
    <source>
        <strain evidence="2">CBS 232.78</strain>
    </source>
</reference>
<dbReference type="Proteomes" id="UP001285441">
    <property type="component" value="Unassembled WGS sequence"/>
</dbReference>
<gene>
    <name evidence="2" type="ORF">B0H63DRAFT_193116</name>
</gene>
<accession>A0AAE0TV87</accession>
<protein>
    <recommendedName>
        <fullName evidence="4">Secreted protein</fullName>
    </recommendedName>
</protein>
<evidence type="ECO:0008006" key="4">
    <source>
        <dbReference type="Google" id="ProtNLM"/>
    </source>
</evidence>
<name>A0AAE0TV87_9PEZI</name>
<evidence type="ECO:0000256" key="1">
    <source>
        <dbReference type="SAM" id="SignalP"/>
    </source>
</evidence>
<dbReference type="EMBL" id="JAULSW010000005">
    <property type="protein sequence ID" value="KAK3380798.1"/>
    <property type="molecule type" value="Genomic_DNA"/>
</dbReference>
<keyword evidence="3" id="KW-1185">Reference proteome</keyword>
<organism evidence="2 3">
    <name type="scientific">Podospora didyma</name>
    <dbReference type="NCBI Taxonomy" id="330526"/>
    <lineage>
        <taxon>Eukaryota</taxon>
        <taxon>Fungi</taxon>
        <taxon>Dikarya</taxon>
        <taxon>Ascomycota</taxon>
        <taxon>Pezizomycotina</taxon>
        <taxon>Sordariomycetes</taxon>
        <taxon>Sordariomycetidae</taxon>
        <taxon>Sordariales</taxon>
        <taxon>Podosporaceae</taxon>
        <taxon>Podospora</taxon>
    </lineage>
</organism>
<sequence>MKLNLISPMLAFFTLFLPTYANPTGINPLSRIAAIGCTNHVNKTEAQHAILWLASYCARYGPIDQNTKLSWTVGKTRAYACNYAWSTKNPCTYGEHEKAWAAIKQKCGEDVGGWWFEKQWEKTYGVDLASAGWCSQID</sequence>
<evidence type="ECO:0000313" key="2">
    <source>
        <dbReference type="EMBL" id="KAK3380798.1"/>
    </source>
</evidence>
<feature type="chain" id="PRO_5042076049" description="Secreted protein" evidence="1">
    <location>
        <begin position="22"/>
        <end position="138"/>
    </location>
</feature>
<comment type="caution">
    <text evidence="2">The sequence shown here is derived from an EMBL/GenBank/DDBJ whole genome shotgun (WGS) entry which is preliminary data.</text>
</comment>
<proteinExistence type="predicted"/>
<reference evidence="2" key="1">
    <citation type="journal article" date="2023" name="Mol. Phylogenet. Evol.">
        <title>Genome-scale phylogeny and comparative genomics of the fungal order Sordariales.</title>
        <authorList>
            <person name="Hensen N."/>
            <person name="Bonometti L."/>
            <person name="Westerberg I."/>
            <person name="Brannstrom I.O."/>
            <person name="Guillou S."/>
            <person name="Cros-Aarteil S."/>
            <person name="Calhoun S."/>
            <person name="Haridas S."/>
            <person name="Kuo A."/>
            <person name="Mondo S."/>
            <person name="Pangilinan J."/>
            <person name="Riley R."/>
            <person name="LaButti K."/>
            <person name="Andreopoulos B."/>
            <person name="Lipzen A."/>
            <person name="Chen C."/>
            <person name="Yan M."/>
            <person name="Daum C."/>
            <person name="Ng V."/>
            <person name="Clum A."/>
            <person name="Steindorff A."/>
            <person name="Ohm R.A."/>
            <person name="Martin F."/>
            <person name="Silar P."/>
            <person name="Natvig D.O."/>
            <person name="Lalanne C."/>
            <person name="Gautier V."/>
            <person name="Ament-Velasquez S.L."/>
            <person name="Kruys A."/>
            <person name="Hutchinson M.I."/>
            <person name="Powell A.J."/>
            <person name="Barry K."/>
            <person name="Miller A.N."/>
            <person name="Grigoriev I.V."/>
            <person name="Debuchy R."/>
            <person name="Gladieux P."/>
            <person name="Hiltunen Thoren M."/>
            <person name="Johannesson H."/>
        </authorList>
    </citation>
    <scope>NUCLEOTIDE SEQUENCE</scope>
    <source>
        <strain evidence="2">CBS 232.78</strain>
    </source>
</reference>
<feature type="signal peptide" evidence="1">
    <location>
        <begin position="1"/>
        <end position="21"/>
    </location>
</feature>
<dbReference type="AlphaFoldDB" id="A0AAE0TV87"/>